<feature type="compositionally biased region" description="Basic and acidic residues" evidence="5">
    <location>
        <begin position="502"/>
        <end position="515"/>
    </location>
</feature>
<feature type="transmembrane region" description="Helical" evidence="6">
    <location>
        <begin position="407"/>
        <end position="426"/>
    </location>
</feature>
<sequence length="563" mass="62962">MAKQDFSLFRGIADHHKNGNNGKTIWVGASHDKPLRGILAWKYKNMRRVNARPNFQNLRMEKLKDEDLEEWLPRPDPVPPGNAGALEAHVRVLVCHETENQTHTAGVASQKCYHVAKSSFDAIEEHLRLPVQTLPTMGSMWGVQSSEFITDTNAAGKETMCLDLTMSNASIPELAHYGLAMSYDFSTRRTTAFVKGANAVDKDARNKYQPWLLDARIRNGLHDSMPLWPHPLLLPTILLQHELAAIREFSKKKLHTDSRGIQATMRLDYKTQARLLGGRNSDEEGREDRAEFTNWLNGLLCSAHSIRRALRVTRQAASFLLGILDELKDPTLCPDEEAIPPQVGRQIRDTIMALDRGAAGFEAGIASIIATLDVQLNILSVVAAQLDNNRSAEMSAQAGLDSVAMKTLALVTAIFLPATFIATLFSMSMFDWQADSGSAVLSPEFWIFWVVSVPLSIAVLAAWWCFWDLSRTHYAERFKDAQTNKEHETLWKTFKAKMRRDRGSHVADSAGRVDEVDTADDAQNMNSTGSAGYHLNKLMGRRPRRSSEENSVESGGSHMRQQE</sequence>
<dbReference type="Gene3D" id="1.20.58.340">
    <property type="entry name" value="Magnesium transport protein CorA, transmembrane region"/>
    <property type="match status" value="1"/>
</dbReference>
<dbReference type="InterPro" id="IPR045863">
    <property type="entry name" value="CorA_TM1_TM2"/>
</dbReference>
<feature type="compositionally biased region" description="Polar residues" evidence="5">
    <location>
        <begin position="521"/>
        <end position="530"/>
    </location>
</feature>
<protein>
    <recommendedName>
        <fullName evidence="9">CorA-like Mg2+ transporter</fullName>
    </recommendedName>
</protein>
<feature type="transmembrane region" description="Helical" evidence="6">
    <location>
        <begin position="446"/>
        <end position="467"/>
    </location>
</feature>
<keyword evidence="2 6" id="KW-0812">Transmembrane</keyword>
<evidence type="ECO:0000256" key="5">
    <source>
        <dbReference type="SAM" id="MobiDB-lite"/>
    </source>
</evidence>
<keyword evidence="3 6" id="KW-1133">Transmembrane helix</keyword>
<evidence type="ECO:0000313" key="7">
    <source>
        <dbReference type="EMBL" id="KAL2285418.1"/>
    </source>
</evidence>
<comment type="subcellular location">
    <subcellularLocation>
        <location evidence="1">Membrane</location>
        <topology evidence="1">Multi-pass membrane protein</topology>
    </subcellularLocation>
</comment>
<reference evidence="7 8" key="1">
    <citation type="submission" date="2024-03" db="EMBL/GenBank/DDBJ databases">
        <title>A high-quality draft genome sequence of Diaporthe vaccinii, a causative agent of upright dieback and viscid rot disease in cranberry plants.</title>
        <authorList>
            <person name="Sarrasin M."/>
            <person name="Lang B.F."/>
            <person name="Burger G."/>
        </authorList>
    </citation>
    <scope>NUCLEOTIDE SEQUENCE [LARGE SCALE GENOMIC DNA]</scope>
    <source>
        <strain evidence="7 8">IS7</strain>
    </source>
</reference>
<evidence type="ECO:0008006" key="9">
    <source>
        <dbReference type="Google" id="ProtNLM"/>
    </source>
</evidence>
<dbReference type="Pfam" id="PF01544">
    <property type="entry name" value="CorA"/>
    <property type="match status" value="1"/>
</dbReference>
<evidence type="ECO:0000256" key="1">
    <source>
        <dbReference type="ARBA" id="ARBA00004141"/>
    </source>
</evidence>
<accession>A0ABR4ESK7</accession>
<evidence type="ECO:0000256" key="3">
    <source>
        <dbReference type="ARBA" id="ARBA00022989"/>
    </source>
</evidence>
<dbReference type="Proteomes" id="UP001600888">
    <property type="component" value="Unassembled WGS sequence"/>
</dbReference>
<dbReference type="EMBL" id="JBAWTH010000030">
    <property type="protein sequence ID" value="KAL2285418.1"/>
    <property type="molecule type" value="Genomic_DNA"/>
</dbReference>
<evidence type="ECO:0000313" key="8">
    <source>
        <dbReference type="Proteomes" id="UP001600888"/>
    </source>
</evidence>
<keyword evidence="4 6" id="KW-0472">Membrane</keyword>
<evidence type="ECO:0000256" key="4">
    <source>
        <dbReference type="ARBA" id="ARBA00023136"/>
    </source>
</evidence>
<evidence type="ECO:0000256" key="2">
    <source>
        <dbReference type="ARBA" id="ARBA00022692"/>
    </source>
</evidence>
<dbReference type="SUPFAM" id="SSF144083">
    <property type="entry name" value="Magnesium transport protein CorA, transmembrane region"/>
    <property type="match status" value="1"/>
</dbReference>
<gene>
    <name evidence="7" type="ORF">FJTKL_08102</name>
</gene>
<proteinExistence type="predicted"/>
<organism evidence="7 8">
    <name type="scientific">Diaporthe vaccinii</name>
    <dbReference type="NCBI Taxonomy" id="105482"/>
    <lineage>
        <taxon>Eukaryota</taxon>
        <taxon>Fungi</taxon>
        <taxon>Dikarya</taxon>
        <taxon>Ascomycota</taxon>
        <taxon>Pezizomycotina</taxon>
        <taxon>Sordariomycetes</taxon>
        <taxon>Sordariomycetidae</taxon>
        <taxon>Diaporthales</taxon>
        <taxon>Diaporthaceae</taxon>
        <taxon>Diaporthe</taxon>
        <taxon>Diaporthe eres species complex</taxon>
    </lineage>
</organism>
<dbReference type="InterPro" id="IPR002523">
    <property type="entry name" value="MgTranspt_CorA/ZnTranspt_ZntB"/>
</dbReference>
<comment type="caution">
    <text evidence="7">The sequence shown here is derived from an EMBL/GenBank/DDBJ whole genome shotgun (WGS) entry which is preliminary data.</text>
</comment>
<name>A0ABR4ESK7_9PEZI</name>
<keyword evidence="8" id="KW-1185">Reference proteome</keyword>
<feature type="region of interest" description="Disordered" evidence="5">
    <location>
        <begin position="502"/>
        <end position="563"/>
    </location>
</feature>
<evidence type="ECO:0000256" key="6">
    <source>
        <dbReference type="SAM" id="Phobius"/>
    </source>
</evidence>